<evidence type="ECO:0000313" key="2">
    <source>
        <dbReference type="EMBL" id="TNJ35620.1"/>
    </source>
</evidence>
<protein>
    <submittedName>
        <fullName evidence="2">Uncharacterized protein</fullName>
    </submittedName>
</protein>
<keyword evidence="1" id="KW-0732">Signal</keyword>
<reference evidence="2 3" key="1">
    <citation type="submission" date="2019-03" db="EMBL/GenBank/DDBJ databases">
        <title>Arenimonas daejeonensis sp. nov., isolated from compost.</title>
        <authorList>
            <person name="Jeon C.O."/>
        </authorList>
    </citation>
    <scope>NUCLEOTIDE SEQUENCE [LARGE SCALE GENOMIC DNA]</scope>
    <source>
        <strain evidence="2 3">R29</strain>
    </source>
</reference>
<dbReference type="Proteomes" id="UP000305760">
    <property type="component" value="Unassembled WGS sequence"/>
</dbReference>
<accession>A0A5C4RWQ9</accession>
<dbReference type="OrthoDB" id="5966526at2"/>
<dbReference type="EMBL" id="SMDR01000001">
    <property type="protein sequence ID" value="TNJ35620.1"/>
    <property type="molecule type" value="Genomic_DNA"/>
</dbReference>
<gene>
    <name evidence="2" type="ORF">E1B00_07695</name>
</gene>
<keyword evidence="3" id="KW-1185">Reference proteome</keyword>
<evidence type="ECO:0000256" key="1">
    <source>
        <dbReference type="SAM" id="SignalP"/>
    </source>
</evidence>
<organism evidence="2 3">
    <name type="scientific">Arenimonas terrae</name>
    <dbReference type="NCBI Taxonomy" id="2546226"/>
    <lineage>
        <taxon>Bacteria</taxon>
        <taxon>Pseudomonadati</taxon>
        <taxon>Pseudomonadota</taxon>
        <taxon>Gammaproteobacteria</taxon>
        <taxon>Lysobacterales</taxon>
        <taxon>Lysobacteraceae</taxon>
        <taxon>Arenimonas</taxon>
    </lineage>
</organism>
<dbReference type="RefSeq" id="WP_139447244.1">
    <property type="nucleotide sequence ID" value="NZ_SMDR01000001.1"/>
</dbReference>
<proteinExistence type="predicted"/>
<feature type="signal peptide" evidence="1">
    <location>
        <begin position="1"/>
        <end position="21"/>
    </location>
</feature>
<name>A0A5C4RWQ9_9GAMM</name>
<dbReference type="AlphaFoldDB" id="A0A5C4RWQ9"/>
<evidence type="ECO:0000313" key="3">
    <source>
        <dbReference type="Proteomes" id="UP000305760"/>
    </source>
</evidence>
<feature type="chain" id="PRO_5023033398" evidence="1">
    <location>
        <begin position="22"/>
        <end position="142"/>
    </location>
</feature>
<sequence length="142" mass="14659">MKRLMLTALLSLTLIAPAALAAAPAADDAVFVEGARYTAVLSRGANAWRLLPAAGGELRLNVAEHCRAGQAPPRGLWLLTLDGRGRPQLVAPSATPLPAGHPGHIRLVGCDQPVAAGDATLALPPGLIAWLQQNSGTIYVAH</sequence>
<comment type="caution">
    <text evidence="2">The sequence shown here is derived from an EMBL/GenBank/DDBJ whole genome shotgun (WGS) entry which is preliminary data.</text>
</comment>